<dbReference type="Proteomes" id="UP001177021">
    <property type="component" value="Unassembled WGS sequence"/>
</dbReference>
<dbReference type="EMBL" id="CASHSV030000001">
    <property type="protein sequence ID" value="CAJ2628560.1"/>
    <property type="molecule type" value="Genomic_DNA"/>
</dbReference>
<keyword evidence="2" id="KW-1185">Reference proteome</keyword>
<proteinExistence type="predicted"/>
<accession>A0ACB0I949</accession>
<sequence>MFLFCLICVPHGEFKHYSMHESIKHLYPHPPNEVMPEANEFCRMKTLWKNQFDMTIDLKNHDVSLLPHLRGSR</sequence>
<protein>
    <submittedName>
        <fullName evidence="1">Uncharacterized protein</fullName>
    </submittedName>
</protein>
<reference evidence="1" key="1">
    <citation type="submission" date="2023-10" db="EMBL/GenBank/DDBJ databases">
        <authorList>
            <person name="Rodriguez Cubillos JULIANA M."/>
            <person name="De Vega J."/>
        </authorList>
    </citation>
    <scope>NUCLEOTIDE SEQUENCE</scope>
</reference>
<comment type="caution">
    <text evidence="1">The sequence shown here is derived from an EMBL/GenBank/DDBJ whole genome shotgun (WGS) entry which is preliminary data.</text>
</comment>
<gene>
    <name evidence="1" type="ORF">MILVUS5_LOCUS764</name>
</gene>
<organism evidence="1 2">
    <name type="scientific">Trifolium pratense</name>
    <name type="common">Red clover</name>
    <dbReference type="NCBI Taxonomy" id="57577"/>
    <lineage>
        <taxon>Eukaryota</taxon>
        <taxon>Viridiplantae</taxon>
        <taxon>Streptophyta</taxon>
        <taxon>Embryophyta</taxon>
        <taxon>Tracheophyta</taxon>
        <taxon>Spermatophyta</taxon>
        <taxon>Magnoliopsida</taxon>
        <taxon>eudicotyledons</taxon>
        <taxon>Gunneridae</taxon>
        <taxon>Pentapetalae</taxon>
        <taxon>rosids</taxon>
        <taxon>fabids</taxon>
        <taxon>Fabales</taxon>
        <taxon>Fabaceae</taxon>
        <taxon>Papilionoideae</taxon>
        <taxon>50 kb inversion clade</taxon>
        <taxon>NPAAA clade</taxon>
        <taxon>Hologalegina</taxon>
        <taxon>IRL clade</taxon>
        <taxon>Trifolieae</taxon>
        <taxon>Trifolium</taxon>
    </lineage>
</organism>
<evidence type="ECO:0000313" key="2">
    <source>
        <dbReference type="Proteomes" id="UP001177021"/>
    </source>
</evidence>
<name>A0ACB0I949_TRIPR</name>
<evidence type="ECO:0000313" key="1">
    <source>
        <dbReference type="EMBL" id="CAJ2628560.1"/>
    </source>
</evidence>